<comment type="similarity">
    <text evidence="3">Belongs to the class II aldolase/RraA-like family.</text>
</comment>
<evidence type="ECO:0000256" key="1">
    <source>
        <dbReference type="ARBA" id="ARBA00001342"/>
    </source>
</evidence>
<organism evidence="14 15">
    <name type="scientific">Brevibacillus nitrificans</name>
    <dbReference type="NCBI Taxonomy" id="651560"/>
    <lineage>
        <taxon>Bacteria</taxon>
        <taxon>Bacillati</taxon>
        <taxon>Bacillota</taxon>
        <taxon>Bacilli</taxon>
        <taxon>Bacillales</taxon>
        <taxon>Paenibacillaceae</taxon>
        <taxon>Brevibacillus</taxon>
    </lineage>
</organism>
<reference evidence="14 15" key="1">
    <citation type="submission" date="2018-10" db="EMBL/GenBank/DDBJ databases">
        <title>Phylogenomics of Brevibacillus.</title>
        <authorList>
            <person name="Dunlap C."/>
        </authorList>
    </citation>
    <scope>NUCLEOTIDE SEQUENCE [LARGE SCALE GENOMIC DNA]</scope>
    <source>
        <strain evidence="14 15">JCM 15774</strain>
    </source>
</reference>
<dbReference type="CDD" id="cd16841">
    <property type="entry name" value="RraA_family"/>
    <property type="match status" value="1"/>
</dbReference>
<dbReference type="InterPro" id="IPR036704">
    <property type="entry name" value="RraA/RraA-like_sf"/>
</dbReference>
<evidence type="ECO:0000256" key="12">
    <source>
        <dbReference type="ARBA" id="ARBA00047973"/>
    </source>
</evidence>
<comment type="subunit">
    <text evidence="4">Homotrimer.</text>
</comment>
<dbReference type="InterPro" id="IPR005493">
    <property type="entry name" value="RraA/RraA-like"/>
</dbReference>
<evidence type="ECO:0000256" key="8">
    <source>
        <dbReference type="ARBA" id="ARBA00025046"/>
    </source>
</evidence>
<comment type="catalytic activity">
    <reaction evidence="12">
        <text>oxaloacetate + H(+) = pyruvate + CO2</text>
        <dbReference type="Rhea" id="RHEA:15641"/>
        <dbReference type="ChEBI" id="CHEBI:15361"/>
        <dbReference type="ChEBI" id="CHEBI:15378"/>
        <dbReference type="ChEBI" id="CHEBI:16452"/>
        <dbReference type="ChEBI" id="CHEBI:16526"/>
        <dbReference type="EC" id="4.1.1.112"/>
    </reaction>
</comment>
<evidence type="ECO:0000313" key="14">
    <source>
        <dbReference type="EMBL" id="RNB80545.1"/>
    </source>
</evidence>
<evidence type="ECO:0000256" key="11">
    <source>
        <dbReference type="ARBA" id="ARBA00032305"/>
    </source>
</evidence>
<comment type="cofactor">
    <cofactor evidence="13">
        <name>Mg(2+)</name>
        <dbReference type="ChEBI" id="CHEBI:18420"/>
    </cofactor>
</comment>
<dbReference type="RefSeq" id="WP_122926056.1">
    <property type="nucleotide sequence ID" value="NZ_RHHU01000017.1"/>
</dbReference>
<evidence type="ECO:0000256" key="7">
    <source>
        <dbReference type="ARBA" id="ARBA00016549"/>
    </source>
</evidence>
<gene>
    <name evidence="14" type="ORF">EDM59_24775</name>
</gene>
<comment type="catalytic activity">
    <reaction evidence="1">
        <text>4-hydroxy-4-methyl-2-oxoglutarate = 2 pyruvate</text>
        <dbReference type="Rhea" id="RHEA:22748"/>
        <dbReference type="ChEBI" id="CHEBI:15361"/>
        <dbReference type="ChEBI" id="CHEBI:58276"/>
        <dbReference type="EC" id="4.1.3.17"/>
    </reaction>
</comment>
<dbReference type="GO" id="GO:0046872">
    <property type="term" value="F:metal ion binding"/>
    <property type="evidence" value="ECO:0007669"/>
    <property type="project" value="UniProtKB-KW"/>
</dbReference>
<dbReference type="GO" id="GO:0008948">
    <property type="term" value="F:oxaloacetate decarboxylase activity"/>
    <property type="evidence" value="ECO:0007669"/>
    <property type="project" value="UniProtKB-EC"/>
</dbReference>
<evidence type="ECO:0000256" key="3">
    <source>
        <dbReference type="ARBA" id="ARBA00008621"/>
    </source>
</evidence>
<comment type="function">
    <text evidence="8">Catalyzes the aldol cleavage of 4-hydroxy-4-methyl-2-oxoglutarate (HMG) into 2 molecules of pyruvate. Also contains a secondary oxaloacetate (OAA) decarboxylase activity due to the common pyruvate enolate transition state formed following C-C bond cleavage in the retro-aldol and decarboxylation reactions.</text>
</comment>
<keyword evidence="13" id="KW-0479">Metal-binding</keyword>
<dbReference type="PANTHER" id="PTHR33254">
    <property type="entry name" value="4-HYDROXY-4-METHYL-2-OXOGLUTARATE ALDOLASE 3-RELATED"/>
    <property type="match status" value="1"/>
</dbReference>
<dbReference type="Gene3D" id="3.50.30.40">
    <property type="entry name" value="Ribonuclease E inhibitor RraA/RraA-like"/>
    <property type="match status" value="1"/>
</dbReference>
<comment type="cofactor">
    <cofactor evidence="2">
        <name>a divalent metal cation</name>
        <dbReference type="ChEBI" id="CHEBI:60240"/>
    </cofactor>
</comment>
<evidence type="ECO:0000313" key="15">
    <source>
        <dbReference type="Proteomes" id="UP000269573"/>
    </source>
</evidence>
<proteinExistence type="inferred from homology"/>
<dbReference type="EMBL" id="RHHU01000017">
    <property type="protein sequence ID" value="RNB80545.1"/>
    <property type="molecule type" value="Genomic_DNA"/>
</dbReference>
<dbReference type="GO" id="GO:0047443">
    <property type="term" value="F:4-hydroxy-4-methyl-2-oxoglutarate aldolase activity"/>
    <property type="evidence" value="ECO:0007669"/>
    <property type="project" value="UniProtKB-EC"/>
</dbReference>
<dbReference type="PANTHER" id="PTHR33254:SF4">
    <property type="entry name" value="4-HYDROXY-4-METHYL-2-OXOGLUTARATE ALDOLASE 3-RELATED"/>
    <property type="match status" value="1"/>
</dbReference>
<evidence type="ECO:0000256" key="2">
    <source>
        <dbReference type="ARBA" id="ARBA00001968"/>
    </source>
</evidence>
<evidence type="ECO:0000256" key="9">
    <source>
        <dbReference type="ARBA" id="ARBA00029596"/>
    </source>
</evidence>
<feature type="binding site" evidence="13">
    <location>
        <position position="114"/>
    </location>
    <ligand>
        <name>substrate</name>
    </ligand>
</feature>
<keyword evidence="15" id="KW-1185">Reference proteome</keyword>
<name>A0A3M8D074_9BACL</name>
<evidence type="ECO:0000256" key="10">
    <source>
        <dbReference type="ARBA" id="ARBA00030169"/>
    </source>
</evidence>
<dbReference type="EC" id="4.1.3.17" evidence="5"/>
<evidence type="ECO:0000256" key="6">
    <source>
        <dbReference type="ARBA" id="ARBA00012947"/>
    </source>
</evidence>
<dbReference type="Proteomes" id="UP000269573">
    <property type="component" value="Unassembled WGS sequence"/>
</dbReference>
<sequence length="226" mass="24228">MAEHTWIERLSKLDSCAVSDAMEKVGLRGAVLGIRPMWSCERIVGRAVTIKIKPVGLVRPTQHLCTPAIEAAQQGDVLVIDNAGRVDVATWGGILTYAAKVKGIAGVVIDGACRDLDESREHEFPVFARTAVPVTARGRIMQEAFNEEIQCGGVSVSAGDLVIADRSGVVLVPAAKAEEVLTAAEAIAAREKRMQEEISKGRSVVEVMESMQYEAMNVAEGESQRG</sequence>
<accession>A0A3M8D074</accession>
<dbReference type="Pfam" id="PF03737">
    <property type="entry name" value="RraA-like"/>
    <property type="match status" value="1"/>
</dbReference>
<protein>
    <recommendedName>
        <fullName evidence="7">Putative 4-hydroxy-4-methyl-2-oxoglutarate aldolase</fullName>
        <ecNumber evidence="6">4.1.1.112</ecNumber>
        <ecNumber evidence="5">4.1.3.17</ecNumber>
    </recommendedName>
    <alternativeName>
        <fullName evidence="11">Oxaloacetate decarboxylase</fullName>
    </alternativeName>
    <alternativeName>
        <fullName evidence="9">Regulator of ribonuclease activity homolog</fullName>
    </alternativeName>
    <alternativeName>
        <fullName evidence="10">RraA-like protein</fullName>
    </alternativeName>
</protein>
<feature type="binding site" evidence="13">
    <location>
        <position position="115"/>
    </location>
    <ligand>
        <name>Mg(2+)</name>
        <dbReference type="ChEBI" id="CHEBI:18420"/>
    </ligand>
</feature>
<keyword evidence="13" id="KW-0460">Magnesium</keyword>
<dbReference type="SUPFAM" id="SSF89562">
    <property type="entry name" value="RraA-like"/>
    <property type="match status" value="1"/>
</dbReference>
<feature type="binding site" evidence="13">
    <location>
        <begin position="92"/>
        <end position="95"/>
    </location>
    <ligand>
        <name>substrate</name>
    </ligand>
</feature>
<dbReference type="AlphaFoldDB" id="A0A3M8D074"/>
<dbReference type="EC" id="4.1.1.112" evidence="6"/>
<evidence type="ECO:0000256" key="4">
    <source>
        <dbReference type="ARBA" id="ARBA00011233"/>
    </source>
</evidence>
<comment type="caution">
    <text evidence="14">The sequence shown here is derived from an EMBL/GenBank/DDBJ whole genome shotgun (WGS) entry which is preliminary data.</text>
</comment>
<evidence type="ECO:0000256" key="13">
    <source>
        <dbReference type="PIRSR" id="PIRSR605493-1"/>
    </source>
</evidence>
<evidence type="ECO:0000256" key="5">
    <source>
        <dbReference type="ARBA" id="ARBA00012213"/>
    </source>
</evidence>